<dbReference type="InterPro" id="IPR002870">
    <property type="entry name" value="Peptidase_M12B_N"/>
</dbReference>
<gene>
    <name evidence="3" type="ORF">MDA_GLEAN10010907</name>
</gene>
<dbReference type="PANTHER" id="PTHR11905:SF159">
    <property type="entry name" value="ADAM METALLOPROTEASE"/>
    <property type="match status" value="1"/>
</dbReference>
<proteinExistence type="predicted"/>
<accession>L5LH72</accession>
<keyword evidence="1" id="KW-1015">Disulfide bond</keyword>
<dbReference type="EMBL" id="KB111812">
    <property type="protein sequence ID" value="ELK25537.1"/>
    <property type="molecule type" value="Genomic_DNA"/>
</dbReference>
<dbReference type="AlphaFoldDB" id="L5LH72"/>
<evidence type="ECO:0000313" key="4">
    <source>
        <dbReference type="Proteomes" id="UP000010556"/>
    </source>
</evidence>
<sequence>MVQIDSPIKRHKEYELVTPVSTNLEGHYLSHILSANHKKRSTRDVSPNSEQLFFNITAFGRDFHLRLKPNTQLIAPGAVVEWQEISPAPGNITDPVNDRQPGSASERIWKTEPLQTNCAYVGDLMDIPGTSVAINNCDGLAGMIKSHDDEYFIEPLERGKQMEEEKGRIHVVYKRSAVERAPIDMSKDFYYRGRRL</sequence>
<keyword evidence="3" id="KW-0401">Integrin</keyword>
<reference evidence="4" key="1">
    <citation type="journal article" date="2013" name="Science">
        <title>Comparative analysis of bat genomes provides insight into the evolution of flight and immunity.</title>
        <authorList>
            <person name="Zhang G."/>
            <person name="Cowled C."/>
            <person name="Shi Z."/>
            <person name="Huang Z."/>
            <person name="Bishop-Lilly K.A."/>
            <person name="Fang X."/>
            <person name="Wynne J.W."/>
            <person name="Xiong Z."/>
            <person name="Baker M.L."/>
            <person name="Zhao W."/>
            <person name="Tachedjian M."/>
            <person name="Zhu Y."/>
            <person name="Zhou P."/>
            <person name="Jiang X."/>
            <person name="Ng J."/>
            <person name="Yang L."/>
            <person name="Wu L."/>
            <person name="Xiao J."/>
            <person name="Feng Y."/>
            <person name="Chen Y."/>
            <person name="Sun X."/>
            <person name="Zhang Y."/>
            <person name="Marsh G.A."/>
            <person name="Crameri G."/>
            <person name="Broder C.C."/>
            <person name="Frey K.G."/>
            <person name="Wang L.F."/>
            <person name="Wang J."/>
        </authorList>
    </citation>
    <scope>NUCLEOTIDE SEQUENCE [LARGE SCALE GENOMIC DNA]</scope>
</reference>
<dbReference type="GO" id="GO:0007229">
    <property type="term" value="P:integrin-mediated signaling pathway"/>
    <property type="evidence" value="ECO:0007669"/>
    <property type="project" value="UniProtKB-KW"/>
</dbReference>
<name>L5LH72_MYODS</name>
<dbReference type="Proteomes" id="UP000010556">
    <property type="component" value="Unassembled WGS sequence"/>
</dbReference>
<keyword evidence="4" id="KW-1185">Reference proteome</keyword>
<evidence type="ECO:0000256" key="1">
    <source>
        <dbReference type="ARBA" id="ARBA00023157"/>
    </source>
</evidence>
<dbReference type="PANTHER" id="PTHR11905">
    <property type="entry name" value="ADAM A DISINTEGRIN AND METALLOPROTEASE DOMAIN"/>
    <property type="match status" value="1"/>
</dbReference>
<organism evidence="3 4">
    <name type="scientific">Myotis davidii</name>
    <name type="common">David's myotis</name>
    <dbReference type="NCBI Taxonomy" id="225400"/>
    <lineage>
        <taxon>Eukaryota</taxon>
        <taxon>Metazoa</taxon>
        <taxon>Chordata</taxon>
        <taxon>Craniata</taxon>
        <taxon>Vertebrata</taxon>
        <taxon>Euteleostomi</taxon>
        <taxon>Mammalia</taxon>
        <taxon>Eutheria</taxon>
        <taxon>Laurasiatheria</taxon>
        <taxon>Chiroptera</taxon>
        <taxon>Yangochiroptera</taxon>
        <taxon>Vespertilionidae</taxon>
        <taxon>Myotis</taxon>
    </lineage>
</organism>
<protein>
    <submittedName>
        <fullName evidence="3">A disintegrin and metalloproteinase with thrombospondin motifs 3</fullName>
    </submittedName>
</protein>
<evidence type="ECO:0000313" key="3">
    <source>
        <dbReference type="EMBL" id="ELK25537.1"/>
    </source>
</evidence>
<dbReference type="Pfam" id="PF01562">
    <property type="entry name" value="Pep_M12B_propep"/>
    <property type="match status" value="1"/>
</dbReference>
<feature type="domain" description="Peptidase M12B propeptide" evidence="2">
    <location>
        <begin position="15"/>
        <end position="124"/>
    </location>
</feature>
<evidence type="ECO:0000259" key="2">
    <source>
        <dbReference type="Pfam" id="PF01562"/>
    </source>
</evidence>